<sequence>MVMIHLHVLVIKKFHRKFPKQNNCSVDEKKIIEKVKQNRLNYVVFNFNLSKNEEFFFNL</sequence>
<organism evidence="1 2">
    <name type="scientific">Brachionus plicatilis</name>
    <name type="common">Marine rotifer</name>
    <name type="synonym">Brachionus muelleri</name>
    <dbReference type="NCBI Taxonomy" id="10195"/>
    <lineage>
        <taxon>Eukaryota</taxon>
        <taxon>Metazoa</taxon>
        <taxon>Spiralia</taxon>
        <taxon>Gnathifera</taxon>
        <taxon>Rotifera</taxon>
        <taxon>Eurotatoria</taxon>
        <taxon>Monogononta</taxon>
        <taxon>Pseudotrocha</taxon>
        <taxon>Ploima</taxon>
        <taxon>Brachionidae</taxon>
        <taxon>Brachionus</taxon>
    </lineage>
</organism>
<proteinExistence type="predicted"/>
<keyword evidence="2" id="KW-1185">Reference proteome</keyword>
<accession>A0A3M7SHB2</accession>
<comment type="caution">
    <text evidence="1">The sequence shown here is derived from an EMBL/GenBank/DDBJ whole genome shotgun (WGS) entry which is preliminary data.</text>
</comment>
<dbReference type="EMBL" id="REGN01001369">
    <property type="protein sequence ID" value="RNA35152.1"/>
    <property type="molecule type" value="Genomic_DNA"/>
</dbReference>
<reference evidence="1 2" key="1">
    <citation type="journal article" date="2018" name="Sci. Rep.">
        <title>Genomic signatures of local adaptation to the degree of environmental predictability in rotifers.</title>
        <authorList>
            <person name="Franch-Gras L."/>
            <person name="Hahn C."/>
            <person name="Garcia-Roger E.M."/>
            <person name="Carmona M.J."/>
            <person name="Serra M."/>
            <person name="Gomez A."/>
        </authorList>
    </citation>
    <scope>NUCLEOTIDE SEQUENCE [LARGE SCALE GENOMIC DNA]</scope>
    <source>
        <strain evidence="1">HYR1</strain>
    </source>
</reference>
<evidence type="ECO:0000313" key="1">
    <source>
        <dbReference type="EMBL" id="RNA35152.1"/>
    </source>
</evidence>
<evidence type="ECO:0000313" key="2">
    <source>
        <dbReference type="Proteomes" id="UP000276133"/>
    </source>
</evidence>
<dbReference type="AlphaFoldDB" id="A0A3M7SHB2"/>
<name>A0A3M7SHB2_BRAPC</name>
<dbReference type="Proteomes" id="UP000276133">
    <property type="component" value="Unassembled WGS sequence"/>
</dbReference>
<gene>
    <name evidence="1" type="ORF">BpHYR1_040923</name>
</gene>
<protein>
    <submittedName>
        <fullName evidence="1">Uncharacterized protein</fullName>
    </submittedName>
</protein>